<keyword evidence="3" id="KW-1185">Reference proteome</keyword>
<dbReference type="Pfam" id="PF13692">
    <property type="entry name" value="Glyco_trans_1_4"/>
    <property type="match status" value="1"/>
</dbReference>
<evidence type="ECO:0000313" key="2">
    <source>
        <dbReference type="EMBL" id="CAD7808730.1"/>
    </source>
</evidence>
<evidence type="ECO:0000256" key="1">
    <source>
        <dbReference type="ARBA" id="ARBA00022679"/>
    </source>
</evidence>
<evidence type="ECO:0008006" key="4">
    <source>
        <dbReference type="Google" id="ProtNLM"/>
    </source>
</evidence>
<dbReference type="Gene3D" id="3.40.50.2000">
    <property type="entry name" value="Glycogen Phosphorylase B"/>
    <property type="match status" value="2"/>
</dbReference>
<dbReference type="GO" id="GO:0009103">
    <property type="term" value="P:lipopolysaccharide biosynthetic process"/>
    <property type="evidence" value="ECO:0007669"/>
    <property type="project" value="TreeGrafter"/>
</dbReference>
<gene>
    <name evidence="2" type="ORF">CHRY9390_01879</name>
</gene>
<comment type="caution">
    <text evidence="2">The sequence shown here is derived from an EMBL/GenBank/DDBJ whole genome shotgun (WGS) entry which is preliminary data.</text>
</comment>
<dbReference type="PANTHER" id="PTHR46401">
    <property type="entry name" value="GLYCOSYLTRANSFERASE WBBK-RELATED"/>
    <property type="match status" value="1"/>
</dbReference>
<dbReference type="CDD" id="cd03801">
    <property type="entry name" value="GT4_PimA-like"/>
    <property type="match status" value="1"/>
</dbReference>
<accession>A0A9N8MNM6</accession>
<organism evidence="2 3">
    <name type="scientific">Chryseobacterium aquaeductus</name>
    <dbReference type="NCBI Taxonomy" id="2675056"/>
    <lineage>
        <taxon>Bacteria</taxon>
        <taxon>Pseudomonadati</taxon>
        <taxon>Bacteroidota</taxon>
        <taxon>Flavobacteriia</taxon>
        <taxon>Flavobacteriales</taxon>
        <taxon>Weeksellaceae</taxon>
        <taxon>Chryseobacterium group</taxon>
        <taxon>Chryseobacterium</taxon>
    </lineage>
</organism>
<name>A0A9N8MNM6_9FLAO</name>
<dbReference type="RefSeq" id="WP_162088233.1">
    <property type="nucleotide sequence ID" value="NZ_CAJIMS010000001.1"/>
</dbReference>
<dbReference type="EMBL" id="CAJIMS010000001">
    <property type="protein sequence ID" value="CAD7808730.1"/>
    <property type="molecule type" value="Genomic_DNA"/>
</dbReference>
<sequence>MTKKILFFFPENPFSNRAGNVTRAKSVLTILKKLGHQIDLVGIEDIYSGMGDDKNFDENLVDNLFLLARRPVKNITSSEYWKYKFSKSGNTSNHLLTSYIKESFKKIFKTKKYDYVIINYEFWAGLIDQALPNNPIKIVDTHDWITLNEFFKNPSLKIGERFEEEINNLSKFDQVVTISNDENFVFKGFLGDKVVNIPPSFKCNFSSDSEKKYDLIFVGSDNIFNVKSIKWFFDKVHNLLPESIRILIIGRVCRHLEKVKNVQYIEFAESLDEYYHDAKISLCPMLEGTGIKIKVIEALSYSLPVVGTERAIDGFASKSANGCLVNNNPEIFKNNILSLLENESYYQNVKKEAEDYFKQNFSEENAIEKWKKVLI</sequence>
<dbReference type="SUPFAM" id="SSF53756">
    <property type="entry name" value="UDP-Glycosyltransferase/glycogen phosphorylase"/>
    <property type="match status" value="1"/>
</dbReference>
<evidence type="ECO:0000313" key="3">
    <source>
        <dbReference type="Proteomes" id="UP000662618"/>
    </source>
</evidence>
<dbReference type="AlphaFoldDB" id="A0A9N8MNM6"/>
<keyword evidence="1" id="KW-0808">Transferase</keyword>
<dbReference type="PANTHER" id="PTHR46401:SF2">
    <property type="entry name" value="GLYCOSYLTRANSFERASE WBBK-RELATED"/>
    <property type="match status" value="1"/>
</dbReference>
<dbReference type="Proteomes" id="UP000662618">
    <property type="component" value="Unassembled WGS sequence"/>
</dbReference>
<reference evidence="2" key="1">
    <citation type="submission" date="2020-12" db="EMBL/GenBank/DDBJ databases">
        <authorList>
            <person name="Rodrigo-Torres L."/>
            <person name="Arahal R. D."/>
            <person name="Lucena T."/>
        </authorList>
    </citation>
    <scope>NUCLEOTIDE SEQUENCE</scope>
    <source>
        <strain evidence="2">CECT 9390</strain>
    </source>
</reference>
<dbReference type="GO" id="GO:0016757">
    <property type="term" value="F:glycosyltransferase activity"/>
    <property type="evidence" value="ECO:0007669"/>
    <property type="project" value="TreeGrafter"/>
</dbReference>
<proteinExistence type="predicted"/>
<protein>
    <recommendedName>
        <fullName evidence="4">Glycosyltransferase involved in cell wall biosynthesis</fullName>
    </recommendedName>
</protein>